<dbReference type="OMA" id="RNMGEGH"/>
<feature type="compositionally biased region" description="Basic and acidic residues" evidence="2">
    <location>
        <begin position="865"/>
        <end position="878"/>
    </location>
</feature>
<feature type="compositionally biased region" description="Basic and acidic residues" evidence="2">
    <location>
        <begin position="414"/>
        <end position="432"/>
    </location>
</feature>
<feature type="compositionally biased region" description="Polar residues" evidence="2">
    <location>
        <begin position="596"/>
        <end position="624"/>
    </location>
</feature>
<feature type="region of interest" description="Disordered" evidence="2">
    <location>
        <begin position="2006"/>
        <end position="2060"/>
    </location>
</feature>
<feature type="coiled-coil region" evidence="1">
    <location>
        <begin position="491"/>
        <end position="525"/>
    </location>
</feature>
<feature type="region of interest" description="Disordered" evidence="2">
    <location>
        <begin position="595"/>
        <end position="624"/>
    </location>
</feature>
<feature type="coiled-coil region" evidence="1">
    <location>
        <begin position="50"/>
        <end position="77"/>
    </location>
</feature>
<dbReference type="GO" id="GO:1904951">
    <property type="term" value="P:positive regulation of establishment of protein localization"/>
    <property type="evidence" value="ECO:0007669"/>
    <property type="project" value="Ensembl"/>
</dbReference>
<feature type="region of interest" description="Disordered" evidence="2">
    <location>
        <begin position="2212"/>
        <end position="2239"/>
    </location>
</feature>
<evidence type="ECO:0000313" key="3">
    <source>
        <dbReference type="Ensembl" id="ENSNGAP00000021725.1"/>
    </source>
</evidence>
<dbReference type="GO" id="GO:0010825">
    <property type="term" value="P:positive regulation of centrosome duplication"/>
    <property type="evidence" value="ECO:0007669"/>
    <property type="project" value="Ensembl"/>
</dbReference>
<feature type="compositionally biased region" description="Polar residues" evidence="2">
    <location>
        <begin position="2141"/>
        <end position="2155"/>
    </location>
</feature>
<feature type="region of interest" description="Disordered" evidence="2">
    <location>
        <begin position="1211"/>
        <end position="1259"/>
    </location>
</feature>
<feature type="region of interest" description="Disordered" evidence="2">
    <location>
        <begin position="1747"/>
        <end position="1803"/>
    </location>
</feature>
<feature type="region of interest" description="Disordered" evidence="2">
    <location>
        <begin position="1882"/>
        <end position="1947"/>
    </location>
</feature>
<feature type="compositionally biased region" description="Polar residues" evidence="2">
    <location>
        <begin position="1747"/>
        <end position="1760"/>
    </location>
</feature>
<reference evidence="3" key="2">
    <citation type="submission" date="2025-09" db="UniProtKB">
        <authorList>
            <consortium name="Ensembl"/>
        </authorList>
    </citation>
    <scope>IDENTIFICATION</scope>
</reference>
<sequence>MKRKVGKAGKLRLSPNEEAFVLKEDYERRRRLRLLQVREQERGIAFQIREDVKQRRNQQLTRLAEELRAEWEEAQSQKIQNLEKLYLASLRHMGEGHQRAKENEPDVDAVARRATERKRKAEMRHKEALKVQKSQKEMLTKQKTRHIKARKEALLVERERSARITRLPAPVPAPFENIEVNRISSLKTNSSTYHHISTFVSRQMDTKQPDAHLAAEEEARRLEELRKQATQQRLVQCEKAHVRGSQAMKKLHLAQNQERLMEELRQLQKEDLARRRQAVAQMPSQLIELPYKRSELKEDWQRELEFAFEDVYSADRKVRGNLILHLEPEPLPSVTDQLKDEELDLSVEQETENPQVPASQQIPSKILFRRLLNKIRSQKSLWTIKSMSEDESEVLTELSEAENQSTADAGAAASEERTSSEQERVVDSDRLTIESQPLSSDEKPFFCQAGLGKEQATTASPPVTAVAPNSVLLHPQEEAVRVRMSARHKQMMELEEQKQKQLELLEQIEQQKLRLETDCFRAQLEEEKRKKTQQTEVGLAPALCAVISDEDSHRQMIRNYQQQLLQQNRLHKQFVETARKRLLEFQTTLKERYPSLSATSPIPDSVISEPQQRSRTPTPVSEQWDQTPRLKMNRHQPVQPRQNPILDQGHIQVPRRDHFPQVETLGTSDVLAKGPLESQEHLEQLSQVGTHERDTPLVPRDLDSLSTALFYDRPQTLQGAQKAAEVLRATAFHTLDPQQVSSEDTENVSFRPADSPSFLPLVPECSFTSLPVKAAPGKVQEPFPAKTSISQSVINQRHDQTVSAETIRAQWGTLKTLQEQLELQKEVLQARLGAQKELEKQAGFPVFPLGVAGGSSASLASARAESGRSQETSRKRDAAASSGSVDRPRGFSQSVSSQQNSLEFLQEQLSIQRDCLQARREAQEVLFAHRQRELDRSTRFEQAEPCLPYQVAQHPFTSLPFADKQSREIQEQPLPASEKGLLSSQSEISRPEDGPSSFLQQFLPLRYSLKLLQDRLTTQRDLFQARHGAQMELHLHRQRNLGDSKSGPMNFSFPPVVAQHSDGPPAVIETEPRIVQRLYSSEEDIVPSSLDFPQHSRPRQENLTLQKQSDIQGVILGARQETQELVHKQSELAKGLSSQQVVTSSPPSQATEWERFQGFVTVKSDNTCPLNHFKTSGSQERLLRFSQHMLPLQDMQEHRKWVDTEKDAVRFSPQTQENSSQTGFSSFIPSLAQRSPMSLPSSDSGTTQEPLSMESDSKVTSRHFQVPELQNRLLKISQLIQPQRDNLKALQEKLTTQREAIIQSRQEAHLETVLHEQRGWKDRLSPQWVGVSLPLQAQHSFPSLPSESERTQELCSANSADTVPSSHSEVLSLPERVLGFSHAALPQQGNAQTWIKHLHAQTNSFPSAEKVPEDPVLPRPCSFEEEVSTEHFIQPHHGDLKALQQQLDMQRKAIRSGQEVSSEEISSSSFSSQVVLPVASSEGTLTKSDDTEVSTSHGKLLSLSQPLPPQQDNLTTQLDLETVFPKELLLHKQSNMYKSESAVHALPAFVSRETGCPFIPLPFAEAKSKRISELSLSKNERAAPSSDSVISKLQDRLLCYPQTALTQQDNSSLQKQLDLQREVLQSRQEAQEDLLLQRQTALQQQVQKHQETLKDFFNDSQTRKSTVENDLKMQKMEQLREWLPHILDLTWDDREKKYSSDGDQLLSAGVSGEHWGEALDQELSRRASKPPISKVKCGLDVDQHELSTIQEVDSSTSGRASTPGKRDFYHDRDPLRVSVSREQSFLGSPLARDSSDCRHPPSQENTRLLLEHHDFDEAVKVKEPSIEDHEVLSHAASDEDVCACLGTVTKPGDKAEIQEMSQEPLSSITVSTGSFLSYENTDVSLTDPESSSEQLDHQERESTTSKQEEADPSSSVVPAPQVAPPQQKSLDAHGSLLPAGDRSASDHAHFEQITGADINEAQVIPEKRDLQTDDLDFPELEHVFPHLHHQLFKPLEPHVDFDLSSPFGLSQDNRDSYQHSSDSSEKQHANTSSASTVSFTPLRTHLNPLNTKPDQDPDINLANAADQRSEQAFQQLLPEFSSQESQHADLPSIYSIEARGTCQGVEEQNFPSEMLQNKRKSVHFQASLSSVCSSSDDQLHVQPSTPQDSISSECSVKQLENREERLVFEELSRKAVTMLQSQRLTEGDNTACSILPQLCVPAVTMETSLQPPQSIKMETPRATRSPSQLTQPDPVECSPSFPLQSSIPVWETESGYGIMEEPELTLVSISDISAAETDFANLTLEEGENEANGLSGLSGTFQFLKFTATPSSLQEAFVKRKKSFIERSYQRLREIQNKARLPQTKTAKETGMSGLLPL</sequence>
<dbReference type="Proteomes" id="UP000694381">
    <property type="component" value="Unassembled WGS sequence"/>
</dbReference>
<feature type="compositionally biased region" description="Low complexity" evidence="2">
    <location>
        <begin position="1912"/>
        <end position="1927"/>
    </location>
</feature>
<feature type="coiled-coil region" evidence="1">
    <location>
        <begin position="212"/>
        <end position="270"/>
    </location>
</feature>
<feature type="compositionally biased region" description="Polar residues" evidence="2">
    <location>
        <begin position="2029"/>
        <end position="2052"/>
    </location>
</feature>
<feature type="compositionally biased region" description="Basic and acidic residues" evidence="2">
    <location>
        <begin position="1764"/>
        <end position="1775"/>
    </location>
</feature>
<feature type="compositionally biased region" description="Basic and acidic residues" evidence="2">
    <location>
        <begin position="1894"/>
        <end position="1909"/>
    </location>
</feature>
<keyword evidence="4" id="KW-1185">Reference proteome</keyword>
<keyword evidence="1" id="KW-0175">Coiled coil</keyword>
<dbReference type="GO" id="GO:0008017">
    <property type="term" value="F:microtubule binding"/>
    <property type="evidence" value="ECO:0007669"/>
    <property type="project" value="Ensembl"/>
</dbReference>
<reference evidence="3" key="1">
    <citation type="submission" date="2025-08" db="UniProtKB">
        <authorList>
            <consortium name="Ensembl"/>
        </authorList>
    </citation>
    <scope>IDENTIFICATION</scope>
</reference>
<dbReference type="GO" id="GO:0005829">
    <property type="term" value="C:cytosol"/>
    <property type="evidence" value="ECO:0007669"/>
    <property type="project" value="TreeGrafter"/>
</dbReference>
<feature type="region of interest" description="Disordered" evidence="2">
    <location>
        <begin position="2339"/>
        <end position="2358"/>
    </location>
</feature>
<dbReference type="PANTHER" id="PTHR21553">
    <property type="entry name" value="ALMS1-RELATED"/>
    <property type="match status" value="1"/>
</dbReference>
<feature type="compositionally biased region" description="Polar residues" evidence="2">
    <location>
        <begin position="1212"/>
        <end position="1250"/>
    </location>
</feature>
<dbReference type="GO" id="GO:0007099">
    <property type="term" value="P:centriole replication"/>
    <property type="evidence" value="ECO:0007669"/>
    <property type="project" value="Ensembl"/>
</dbReference>
<protein>
    <submittedName>
        <fullName evidence="3">Centrosomal protein 295</fullName>
    </submittedName>
</protein>
<dbReference type="GO" id="GO:1990498">
    <property type="term" value="C:mitotic spindle microtubule"/>
    <property type="evidence" value="ECO:0007669"/>
    <property type="project" value="Ensembl"/>
</dbReference>
<feature type="region of interest" description="Disordered" evidence="2">
    <location>
        <begin position="972"/>
        <end position="995"/>
    </location>
</feature>
<feature type="region of interest" description="Disordered" evidence="2">
    <location>
        <begin position="393"/>
        <end position="441"/>
    </location>
</feature>
<dbReference type="GeneTree" id="ENSGT00940000153123"/>
<feature type="compositionally biased region" description="Polar residues" evidence="2">
    <location>
        <begin position="2222"/>
        <end position="2231"/>
    </location>
</feature>
<feature type="region of interest" description="Disordered" evidence="2">
    <location>
        <begin position="1481"/>
        <end position="1509"/>
    </location>
</feature>
<proteinExistence type="predicted"/>
<feature type="region of interest" description="Disordered" evidence="2">
    <location>
        <begin position="2135"/>
        <end position="2155"/>
    </location>
</feature>
<accession>A0A8C6WBD5</accession>
<evidence type="ECO:0000313" key="4">
    <source>
        <dbReference type="Proteomes" id="UP000694381"/>
    </source>
</evidence>
<organism evidence="3 4">
    <name type="scientific">Nannospalax galili</name>
    <name type="common">Northern Israeli blind subterranean mole rat</name>
    <name type="synonym">Spalax galili</name>
    <dbReference type="NCBI Taxonomy" id="1026970"/>
    <lineage>
        <taxon>Eukaryota</taxon>
        <taxon>Metazoa</taxon>
        <taxon>Chordata</taxon>
        <taxon>Craniata</taxon>
        <taxon>Vertebrata</taxon>
        <taxon>Euteleostomi</taxon>
        <taxon>Mammalia</taxon>
        <taxon>Eutheria</taxon>
        <taxon>Euarchontoglires</taxon>
        <taxon>Glires</taxon>
        <taxon>Rodentia</taxon>
        <taxon>Myomorpha</taxon>
        <taxon>Muroidea</taxon>
        <taxon>Spalacidae</taxon>
        <taxon>Spalacinae</taxon>
        <taxon>Nannospalax</taxon>
    </lineage>
</organism>
<name>A0A8C6WBD5_NANGA</name>
<evidence type="ECO:0000256" key="1">
    <source>
        <dbReference type="SAM" id="Coils"/>
    </source>
</evidence>
<evidence type="ECO:0000256" key="2">
    <source>
        <dbReference type="SAM" id="MobiDB-lite"/>
    </source>
</evidence>
<feature type="compositionally biased region" description="Polar residues" evidence="2">
    <location>
        <begin position="1882"/>
        <end position="1893"/>
    </location>
</feature>
<dbReference type="GO" id="GO:0005813">
    <property type="term" value="C:centrosome"/>
    <property type="evidence" value="ECO:0007669"/>
    <property type="project" value="Ensembl"/>
</dbReference>
<gene>
    <name evidence="3" type="primary">Cep295</name>
</gene>
<dbReference type="GO" id="GO:0005814">
    <property type="term" value="C:centriole"/>
    <property type="evidence" value="ECO:0007669"/>
    <property type="project" value="Ensembl"/>
</dbReference>
<feature type="region of interest" description="Disordered" evidence="2">
    <location>
        <begin position="861"/>
        <end position="897"/>
    </location>
</feature>
<feature type="compositionally biased region" description="Basic and acidic residues" evidence="2">
    <location>
        <begin position="2012"/>
        <end position="2028"/>
    </location>
</feature>
<dbReference type="GO" id="GO:1903724">
    <property type="term" value="P:positive regulation of centriole elongation"/>
    <property type="evidence" value="ECO:0007669"/>
    <property type="project" value="Ensembl"/>
</dbReference>
<dbReference type="Ensembl" id="ENSNGAT00000027406.1">
    <property type="protein sequence ID" value="ENSNGAP00000021725.1"/>
    <property type="gene ID" value="ENSNGAG00000020811.1"/>
</dbReference>
<dbReference type="PANTHER" id="PTHR21553:SF25">
    <property type="entry name" value="CENTROSOMAL PROTEIN OF 295 KDA"/>
    <property type="match status" value="1"/>
</dbReference>